<keyword evidence="5 8" id="KW-0472">Membrane</keyword>
<keyword evidence="4 8" id="KW-1133">Transmembrane helix</keyword>
<evidence type="ECO:0000256" key="7">
    <source>
        <dbReference type="SAM" id="MobiDB-lite"/>
    </source>
</evidence>
<evidence type="ECO:0000256" key="4">
    <source>
        <dbReference type="ARBA" id="ARBA00022989"/>
    </source>
</evidence>
<evidence type="ECO:0000259" key="9">
    <source>
        <dbReference type="PROSITE" id="PS50850"/>
    </source>
</evidence>
<feature type="domain" description="Major facilitator superfamily (MFS) profile" evidence="9">
    <location>
        <begin position="1"/>
        <end position="182"/>
    </location>
</feature>
<feature type="transmembrane region" description="Helical" evidence="8">
    <location>
        <begin position="158"/>
        <end position="177"/>
    </location>
</feature>
<keyword evidence="11" id="KW-1185">Reference proteome</keyword>
<feature type="transmembrane region" description="Helical" evidence="8">
    <location>
        <begin position="35"/>
        <end position="61"/>
    </location>
</feature>
<dbReference type="InterPro" id="IPR020846">
    <property type="entry name" value="MFS_dom"/>
</dbReference>
<dbReference type="EMBL" id="CAKXYP010000006">
    <property type="protein sequence ID" value="CAH9415265.1"/>
    <property type="molecule type" value="Genomic_DNA"/>
</dbReference>
<name>A0ABN8V009_STRGL</name>
<feature type="compositionally biased region" description="Low complexity" evidence="7">
    <location>
        <begin position="181"/>
        <end position="193"/>
    </location>
</feature>
<evidence type="ECO:0000256" key="6">
    <source>
        <dbReference type="ARBA" id="ARBA00023251"/>
    </source>
</evidence>
<protein>
    <submittedName>
        <fullName evidence="10">Uncharacterized MFS-type transporter</fullName>
    </submittedName>
</protein>
<dbReference type="Proteomes" id="UP001154015">
    <property type="component" value="Unassembled WGS sequence"/>
</dbReference>
<dbReference type="SUPFAM" id="SSF103473">
    <property type="entry name" value="MFS general substrate transporter"/>
    <property type="match status" value="1"/>
</dbReference>
<dbReference type="PANTHER" id="PTHR42718">
    <property type="entry name" value="MAJOR FACILITATOR SUPERFAMILY MULTIDRUG TRANSPORTER MFSC"/>
    <property type="match status" value="1"/>
</dbReference>
<evidence type="ECO:0000313" key="11">
    <source>
        <dbReference type="Proteomes" id="UP001154015"/>
    </source>
</evidence>
<accession>A0ABN8V009</accession>
<feature type="transmembrane region" description="Helical" evidence="8">
    <location>
        <begin position="82"/>
        <end position="103"/>
    </location>
</feature>
<evidence type="ECO:0000256" key="3">
    <source>
        <dbReference type="ARBA" id="ARBA00022692"/>
    </source>
</evidence>
<comment type="caution">
    <text evidence="10">The sequence shown here is derived from an EMBL/GenBank/DDBJ whole genome shotgun (WGS) entry which is preliminary data.</text>
</comment>
<proteinExistence type="predicted"/>
<keyword evidence="2" id="KW-0813">Transport</keyword>
<reference evidence="10" key="1">
    <citation type="submission" date="2022-03" db="EMBL/GenBank/DDBJ databases">
        <authorList>
            <person name="Leyn A S."/>
        </authorList>
    </citation>
    <scope>NUCLEOTIDE SEQUENCE</scope>
    <source>
        <strain evidence="10">Streptomyces globisporus 4-3</strain>
    </source>
</reference>
<comment type="subcellular location">
    <subcellularLocation>
        <location evidence="1">Cell membrane</location>
        <topology evidence="1">Multi-pass membrane protein</topology>
    </subcellularLocation>
</comment>
<dbReference type="Gene3D" id="1.20.1250.20">
    <property type="entry name" value="MFS general substrate transporter like domains"/>
    <property type="match status" value="1"/>
</dbReference>
<keyword evidence="6" id="KW-0046">Antibiotic resistance</keyword>
<evidence type="ECO:0000256" key="8">
    <source>
        <dbReference type="SAM" id="Phobius"/>
    </source>
</evidence>
<dbReference type="PROSITE" id="PS50850">
    <property type="entry name" value="MFS"/>
    <property type="match status" value="1"/>
</dbReference>
<evidence type="ECO:0000256" key="5">
    <source>
        <dbReference type="ARBA" id="ARBA00023136"/>
    </source>
</evidence>
<sequence>MAATVSALAQVRIGLVLEAAGLTMLALIASTDSSWWLIAIALFVYGIGVGFATAQVTNIVLVDVPERSGGQASGIQSAARELGSALGIALLTTLFFSTLASGVTDRLTRDGLATDEAERIGGVVTDSAGSVIDTLAAQPRTASAAEAAREAMAVGVQVTGYVCAGLLLLALAATPFMSPKARTSARTGAGTADAGRRTRGAALPPDASCPRG</sequence>
<dbReference type="InterPro" id="IPR036259">
    <property type="entry name" value="MFS_trans_sf"/>
</dbReference>
<keyword evidence="3 8" id="KW-0812">Transmembrane</keyword>
<gene>
    <name evidence="10" type="ORF">SGL43_02277</name>
</gene>
<organism evidence="10 11">
    <name type="scientific">Streptomyces globisporus</name>
    <dbReference type="NCBI Taxonomy" id="1908"/>
    <lineage>
        <taxon>Bacteria</taxon>
        <taxon>Bacillati</taxon>
        <taxon>Actinomycetota</taxon>
        <taxon>Actinomycetes</taxon>
        <taxon>Kitasatosporales</taxon>
        <taxon>Streptomycetaceae</taxon>
        <taxon>Streptomyces</taxon>
    </lineage>
</organism>
<evidence type="ECO:0000313" key="10">
    <source>
        <dbReference type="EMBL" id="CAH9415265.1"/>
    </source>
</evidence>
<feature type="transmembrane region" description="Helical" evidence="8">
    <location>
        <begin position="12"/>
        <end position="29"/>
    </location>
</feature>
<evidence type="ECO:0000256" key="2">
    <source>
        <dbReference type="ARBA" id="ARBA00022448"/>
    </source>
</evidence>
<dbReference type="PANTHER" id="PTHR42718:SF9">
    <property type="entry name" value="MAJOR FACILITATOR SUPERFAMILY MULTIDRUG TRANSPORTER MFSC"/>
    <property type="match status" value="1"/>
</dbReference>
<evidence type="ECO:0000256" key="1">
    <source>
        <dbReference type="ARBA" id="ARBA00004651"/>
    </source>
</evidence>
<feature type="region of interest" description="Disordered" evidence="7">
    <location>
        <begin position="181"/>
        <end position="212"/>
    </location>
</feature>